<evidence type="ECO:0000313" key="2">
    <source>
        <dbReference type="Proteomes" id="UP000023152"/>
    </source>
</evidence>
<organism evidence="1 2">
    <name type="scientific">Reticulomyxa filosa</name>
    <dbReference type="NCBI Taxonomy" id="46433"/>
    <lineage>
        <taxon>Eukaryota</taxon>
        <taxon>Sar</taxon>
        <taxon>Rhizaria</taxon>
        <taxon>Retaria</taxon>
        <taxon>Foraminifera</taxon>
        <taxon>Monothalamids</taxon>
        <taxon>Reticulomyxidae</taxon>
        <taxon>Reticulomyxa</taxon>
    </lineage>
</organism>
<sequence length="174" mass="20695">MSFFDLNPSCNKQNKILIDKISQPFNFFLFDIYNLPIYCSLTSTAKHPKFPKNVCANTFLEDFLIGIFWKLLLEFYCLCYFKILKLWSDSSSSSNLNSDDEINTKKQVKNKDYIKNKKVLDNENIWKENKKTRKDYFCRQVLLKMNELKLIEDQQILNSNEKQSKDTLLTRLCL</sequence>
<dbReference type="EMBL" id="ASPP01019053">
    <property type="protein sequence ID" value="ETO15516.1"/>
    <property type="molecule type" value="Genomic_DNA"/>
</dbReference>
<dbReference type="AlphaFoldDB" id="X6MPC4"/>
<name>X6MPC4_RETFI</name>
<evidence type="ECO:0000313" key="1">
    <source>
        <dbReference type="EMBL" id="ETO15516.1"/>
    </source>
</evidence>
<keyword evidence="2" id="KW-1185">Reference proteome</keyword>
<gene>
    <name evidence="1" type="ORF">RFI_21847</name>
</gene>
<protein>
    <submittedName>
        <fullName evidence="1">Uncharacterized protein</fullName>
    </submittedName>
</protein>
<reference evidence="1 2" key="1">
    <citation type="journal article" date="2013" name="Curr. Biol.">
        <title>The Genome of the Foraminiferan Reticulomyxa filosa.</title>
        <authorList>
            <person name="Glockner G."/>
            <person name="Hulsmann N."/>
            <person name="Schleicher M."/>
            <person name="Noegel A.A."/>
            <person name="Eichinger L."/>
            <person name="Gallinger C."/>
            <person name="Pawlowski J."/>
            <person name="Sierra R."/>
            <person name="Euteneuer U."/>
            <person name="Pillet L."/>
            <person name="Moustafa A."/>
            <person name="Platzer M."/>
            <person name="Groth M."/>
            <person name="Szafranski K."/>
            <person name="Schliwa M."/>
        </authorList>
    </citation>
    <scope>NUCLEOTIDE SEQUENCE [LARGE SCALE GENOMIC DNA]</scope>
</reference>
<accession>X6MPC4</accession>
<dbReference type="Proteomes" id="UP000023152">
    <property type="component" value="Unassembled WGS sequence"/>
</dbReference>
<comment type="caution">
    <text evidence="1">The sequence shown here is derived from an EMBL/GenBank/DDBJ whole genome shotgun (WGS) entry which is preliminary data.</text>
</comment>
<proteinExistence type="predicted"/>